<feature type="transmembrane region" description="Helical" evidence="1">
    <location>
        <begin position="7"/>
        <end position="24"/>
    </location>
</feature>
<dbReference type="STRING" id="1332188.L336_0352"/>
<dbReference type="RefSeq" id="WP_015641510.1">
    <property type="nucleotide sequence ID" value="NC_021219.1"/>
</dbReference>
<dbReference type="KEGG" id="saal:L336_0352"/>
<feature type="transmembrane region" description="Helical" evidence="1">
    <location>
        <begin position="36"/>
        <end position="57"/>
    </location>
</feature>
<protein>
    <submittedName>
        <fullName evidence="2">Uncharacterized protein</fullName>
    </submittedName>
</protein>
<keyword evidence="3" id="KW-1185">Reference proteome</keyword>
<sequence length="84" mass="9473">MSRYHFYLVSFVVAIVSGGLLLKYSVDITGGDVRSFVIFCIMFGIFGVSGSLTYYFYAHRTQQGKHKHDTLAKAKEITNEKKAN</sequence>
<proteinExistence type="predicted"/>
<organism evidence="2 3">
    <name type="scientific">Candidatus Saccharimonas aalborgensis</name>
    <dbReference type="NCBI Taxonomy" id="1332188"/>
    <lineage>
        <taxon>Bacteria</taxon>
        <taxon>Candidatus Saccharimonadota</taxon>
        <taxon>Candidatus Saccharimonadia</taxon>
        <taxon>Candidatus Saccharimonadales</taxon>
        <taxon>Candidatus Saccharimonadaceae</taxon>
        <taxon>Candidatus Saccharimonas</taxon>
    </lineage>
</organism>
<name>R4PV40_9BACT</name>
<dbReference type="HOGENOM" id="CLU_2521479_0_0_0"/>
<gene>
    <name evidence="2" type="ORF">L336_0352</name>
</gene>
<evidence type="ECO:0000313" key="2">
    <source>
        <dbReference type="EMBL" id="AGL62060.1"/>
    </source>
</evidence>
<keyword evidence="1" id="KW-0472">Membrane</keyword>
<accession>R4PV40</accession>
<dbReference type="EMBL" id="CP005957">
    <property type="protein sequence ID" value="AGL62060.1"/>
    <property type="molecule type" value="Genomic_DNA"/>
</dbReference>
<evidence type="ECO:0000256" key="1">
    <source>
        <dbReference type="SAM" id="Phobius"/>
    </source>
</evidence>
<dbReference type="AlphaFoldDB" id="R4PV40"/>
<keyword evidence="1" id="KW-1133">Transmembrane helix</keyword>
<dbReference type="Proteomes" id="UP000013893">
    <property type="component" value="Chromosome"/>
</dbReference>
<keyword evidence="1" id="KW-0812">Transmembrane</keyword>
<reference evidence="2 3" key="1">
    <citation type="journal article" date="2013" name="Nat. Biotechnol.">
        <title>Genome sequences of rare, uncultured bacteria obtained by differential coverage binning of multiple metagenomes.</title>
        <authorList>
            <person name="Albertsen M."/>
            <person name="Hugenholtz P."/>
            <person name="Skarshewski A."/>
            <person name="Nielsen K.L."/>
            <person name="Tyson G.W."/>
            <person name="Nielsen P.H."/>
        </authorList>
    </citation>
    <scope>NUCLEOTIDE SEQUENCE [LARGE SCALE GENOMIC DNA]</scope>
    <source>
        <strain evidence="2">TM71</strain>
    </source>
</reference>
<evidence type="ECO:0000313" key="3">
    <source>
        <dbReference type="Proteomes" id="UP000013893"/>
    </source>
</evidence>